<accession>A0ACB8AMG1</accession>
<evidence type="ECO:0000313" key="2">
    <source>
        <dbReference type="Proteomes" id="UP000790377"/>
    </source>
</evidence>
<comment type="caution">
    <text evidence="1">The sequence shown here is derived from an EMBL/GenBank/DDBJ whole genome shotgun (WGS) entry which is preliminary data.</text>
</comment>
<dbReference type="EMBL" id="MU267622">
    <property type="protein sequence ID" value="KAH7913918.1"/>
    <property type="molecule type" value="Genomic_DNA"/>
</dbReference>
<name>A0ACB8AMG1_9AGAM</name>
<evidence type="ECO:0000313" key="1">
    <source>
        <dbReference type="EMBL" id="KAH7913918.1"/>
    </source>
</evidence>
<proteinExistence type="predicted"/>
<sequence length="230" mass="24818">MKSFSALTVIAAIAGLAGASSISGIDVSAYQPNINWNSVRGNGVSFAYIKATEGVSYVNPTFKSQWNGAVKNGIIRGAYHFAHPNSGPGDAQARYFVSQGGGWKNDSQTLPGALDIEYNPAKGGNACYGLSQASMVKWIHDFSHQYYSLAGRTPVIYTTTDWWKTCTGNTADFTDHDLWIAHHSSTVGPIPAGWTFALFWQYAEKGSNPGDQDYFAGTLDDLTTFASGNY</sequence>
<reference evidence="1" key="1">
    <citation type="journal article" date="2021" name="New Phytol.">
        <title>Evolutionary innovations through gain and loss of genes in the ectomycorrhizal Boletales.</title>
        <authorList>
            <person name="Wu G."/>
            <person name="Miyauchi S."/>
            <person name="Morin E."/>
            <person name="Kuo A."/>
            <person name="Drula E."/>
            <person name="Varga T."/>
            <person name="Kohler A."/>
            <person name="Feng B."/>
            <person name="Cao Y."/>
            <person name="Lipzen A."/>
            <person name="Daum C."/>
            <person name="Hundley H."/>
            <person name="Pangilinan J."/>
            <person name="Johnson J."/>
            <person name="Barry K."/>
            <person name="LaButti K."/>
            <person name="Ng V."/>
            <person name="Ahrendt S."/>
            <person name="Min B."/>
            <person name="Choi I.G."/>
            <person name="Park H."/>
            <person name="Plett J.M."/>
            <person name="Magnuson J."/>
            <person name="Spatafora J.W."/>
            <person name="Nagy L.G."/>
            <person name="Henrissat B."/>
            <person name="Grigoriev I.V."/>
            <person name="Yang Z.L."/>
            <person name="Xu J."/>
            <person name="Martin F.M."/>
        </authorList>
    </citation>
    <scope>NUCLEOTIDE SEQUENCE</scope>
    <source>
        <strain evidence="1">ATCC 28755</strain>
    </source>
</reference>
<organism evidence="1 2">
    <name type="scientific">Hygrophoropsis aurantiaca</name>
    <dbReference type="NCBI Taxonomy" id="72124"/>
    <lineage>
        <taxon>Eukaryota</taxon>
        <taxon>Fungi</taxon>
        <taxon>Dikarya</taxon>
        <taxon>Basidiomycota</taxon>
        <taxon>Agaricomycotina</taxon>
        <taxon>Agaricomycetes</taxon>
        <taxon>Agaricomycetidae</taxon>
        <taxon>Boletales</taxon>
        <taxon>Coniophorineae</taxon>
        <taxon>Hygrophoropsidaceae</taxon>
        <taxon>Hygrophoropsis</taxon>
    </lineage>
</organism>
<gene>
    <name evidence="1" type="ORF">BJ138DRAFT_1145028</name>
</gene>
<keyword evidence="1" id="KW-0378">Hydrolase</keyword>
<dbReference type="Proteomes" id="UP000790377">
    <property type="component" value="Unassembled WGS sequence"/>
</dbReference>
<keyword evidence="2" id="KW-1185">Reference proteome</keyword>
<protein>
    <submittedName>
        <fullName evidence="1">Glycoside hydrolase family 25 protein</fullName>
    </submittedName>
</protein>